<keyword evidence="2" id="KW-1185">Reference proteome</keyword>
<proteinExistence type="predicted"/>
<organism evidence="1 2">
    <name type="scientific">uncultured phage cr106_1</name>
    <dbReference type="NCBI Taxonomy" id="2772062"/>
    <lineage>
        <taxon>Viruses</taxon>
        <taxon>Duplodnaviria</taxon>
        <taxon>Heunggongvirae</taxon>
        <taxon>Uroviricota</taxon>
        <taxon>Caudoviricetes</taxon>
        <taxon>Crassvirales</taxon>
        <taxon>Steigviridae</taxon>
        <taxon>Asinivirinae</taxon>
        <taxon>Mahstovirus</taxon>
        <taxon>Mahstovirus faecalis</taxon>
    </lineage>
</organism>
<reference evidence="1 2" key="1">
    <citation type="submission" date="2020-07" db="EMBL/GenBank/DDBJ databases">
        <title>Taxonomic proposal: Crassvirales, a new order of highly abundant and diverse bacterial viruses.</title>
        <authorList>
            <person name="Shkoporov A.N."/>
            <person name="Stockdale S.R."/>
            <person name="Guerin E."/>
            <person name="Ross R.P."/>
            <person name="Hill C."/>
        </authorList>
    </citation>
    <scope>NUCLEOTIDE SEQUENCE [LARGE SCALE GENOMIC DNA]</scope>
</reference>
<dbReference type="EMBL" id="MT774378">
    <property type="protein sequence ID" value="QOR58297.1"/>
    <property type="molecule type" value="Genomic_DNA"/>
</dbReference>
<evidence type="ECO:0000313" key="1">
    <source>
        <dbReference type="EMBL" id="QOR58297.1"/>
    </source>
</evidence>
<name>A0A7M1RV41_9CAUD</name>
<sequence>MDLTKILEGQENTLLYSPLFGKVIFKLIDKSGKYFPIVCFSPETRQNVFFTREGYYFTEYKDAECVLFPSKSNRDWSNFKQDLPKGTPVMVSESFKSSWLFRYYAGDSYAYHDQESSSNTCKSLWKYIIPTDKFNFKDKTFNIEDNYGTANR</sequence>
<dbReference type="Proteomes" id="UP000593828">
    <property type="component" value="Segment"/>
</dbReference>
<dbReference type="RefSeq" id="YP_010110455.1">
    <property type="nucleotide sequence ID" value="NC_055871.1"/>
</dbReference>
<protein>
    <submittedName>
        <fullName evidence="1">Uncharacterized protein</fullName>
    </submittedName>
</protein>
<dbReference type="KEGG" id="vg:65128767"/>
<evidence type="ECO:0000313" key="2">
    <source>
        <dbReference type="Proteomes" id="UP000593828"/>
    </source>
</evidence>
<dbReference type="GeneID" id="65128767"/>
<accession>A0A7M1RV41</accession>